<dbReference type="InterPro" id="IPR024791">
    <property type="entry name" value="Cyt_c/ubiquinol_Oxase_su3"/>
</dbReference>
<dbReference type="AlphaFoldDB" id="A0A0K1PH12"/>
<keyword evidence="3 6" id="KW-0812">Transmembrane</keyword>
<evidence type="ECO:0000256" key="6">
    <source>
        <dbReference type="RuleBase" id="RU003376"/>
    </source>
</evidence>
<dbReference type="PROSITE" id="PS50253">
    <property type="entry name" value="COX3"/>
    <property type="match status" value="1"/>
</dbReference>
<name>A0A0K1PH12_9BACT</name>
<feature type="transmembrane region" description="Helical" evidence="7">
    <location>
        <begin position="154"/>
        <end position="181"/>
    </location>
</feature>
<dbReference type="PANTHER" id="PTHR11403:SF6">
    <property type="entry name" value="NITRIC OXIDE REDUCTASE SUBUNIT E"/>
    <property type="match status" value="1"/>
</dbReference>
<dbReference type="InterPro" id="IPR035973">
    <property type="entry name" value="Cyt_c_oxidase_su3-like_sf"/>
</dbReference>
<evidence type="ECO:0000256" key="7">
    <source>
        <dbReference type="SAM" id="Phobius"/>
    </source>
</evidence>
<gene>
    <name evidence="9" type="ORF">AKJ08_3192</name>
</gene>
<dbReference type="Gene3D" id="1.20.120.80">
    <property type="entry name" value="Cytochrome c oxidase, subunit III, four-helix bundle"/>
    <property type="match status" value="1"/>
</dbReference>
<dbReference type="Proteomes" id="UP000055590">
    <property type="component" value="Chromosome"/>
</dbReference>
<feature type="domain" description="Heme-copper oxidase subunit III family profile" evidence="8">
    <location>
        <begin position="1"/>
        <end position="222"/>
    </location>
</feature>
<dbReference type="GO" id="GO:0004129">
    <property type="term" value="F:cytochrome-c oxidase activity"/>
    <property type="evidence" value="ECO:0007669"/>
    <property type="project" value="InterPro"/>
</dbReference>
<feature type="transmembrane region" description="Helical" evidence="7">
    <location>
        <begin position="202"/>
        <end position="221"/>
    </location>
</feature>
<evidence type="ECO:0000256" key="1">
    <source>
        <dbReference type="ARBA" id="ARBA00004141"/>
    </source>
</evidence>
<feature type="transmembrane region" description="Helical" evidence="7">
    <location>
        <begin position="75"/>
        <end position="93"/>
    </location>
</feature>
<sequence length="222" mass="25140">MSQIAGIPDSVKRHTVGHHFANAESEFSAAKLGFWIFLATETLMFGGLFVAYSYFRSLMPETFEAAHRTLSVPLGTLNTVVLITSSLTMALAIRSAMVNKQKQMMAFLVITLVAAAGFMVIKLGFEWPHKFHEGTLPSYWYTYEGLKDVPNPQIFYGLYFVMTGLHGLHVIIGMGLILWLIILGKKGRFYSGYYTPLEITGLYWHFVDLVWIFLFPLFYLVA</sequence>
<feature type="transmembrane region" description="Helical" evidence="7">
    <location>
        <begin position="105"/>
        <end position="125"/>
    </location>
</feature>
<protein>
    <submittedName>
        <fullName evidence="9">Cytochrome c oxidase polypeptide III</fullName>
    </submittedName>
</protein>
<dbReference type="GO" id="GO:0005886">
    <property type="term" value="C:plasma membrane"/>
    <property type="evidence" value="ECO:0007669"/>
    <property type="project" value="UniProtKB-SubCell"/>
</dbReference>
<keyword evidence="4 7" id="KW-1133">Transmembrane helix</keyword>
<dbReference type="CDD" id="cd02862">
    <property type="entry name" value="NorE_like"/>
    <property type="match status" value="1"/>
</dbReference>
<comment type="subcellular location">
    <subcellularLocation>
        <location evidence="6">Cell membrane</location>
        <topology evidence="6">Multi-pass membrane protein</topology>
    </subcellularLocation>
    <subcellularLocation>
        <location evidence="1">Membrane</location>
        <topology evidence="1">Multi-pass membrane protein</topology>
    </subcellularLocation>
</comment>
<dbReference type="GO" id="GO:0019646">
    <property type="term" value="P:aerobic electron transport chain"/>
    <property type="evidence" value="ECO:0007669"/>
    <property type="project" value="InterPro"/>
</dbReference>
<feature type="transmembrane region" description="Helical" evidence="7">
    <location>
        <begin position="32"/>
        <end position="55"/>
    </location>
</feature>
<comment type="similarity">
    <text evidence="2 6">Belongs to the cytochrome c oxidase subunit 3 family.</text>
</comment>
<proteinExistence type="inferred from homology"/>
<keyword evidence="10" id="KW-1185">Reference proteome</keyword>
<evidence type="ECO:0000259" key="8">
    <source>
        <dbReference type="PROSITE" id="PS50253"/>
    </source>
</evidence>
<dbReference type="InterPro" id="IPR000298">
    <property type="entry name" value="Cyt_c_oxidase-like_su3"/>
</dbReference>
<dbReference type="STRING" id="1391653.AKJ08_3192"/>
<evidence type="ECO:0000313" key="9">
    <source>
        <dbReference type="EMBL" id="AKU92805.1"/>
    </source>
</evidence>
<dbReference type="InterPro" id="IPR013833">
    <property type="entry name" value="Cyt_c_oxidase_su3_a-hlx"/>
</dbReference>
<dbReference type="KEGG" id="vin:AKJ08_3192"/>
<evidence type="ECO:0000256" key="4">
    <source>
        <dbReference type="ARBA" id="ARBA00022989"/>
    </source>
</evidence>
<dbReference type="PANTHER" id="PTHR11403">
    <property type="entry name" value="CYTOCHROME C OXIDASE SUBUNIT III"/>
    <property type="match status" value="1"/>
</dbReference>
<evidence type="ECO:0000256" key="2">
    <source>
        <dbReference type="ARBA" id="ARBA00010581"/>
    </source>
</evidence>
<accession>A0A0K1PH12</accession>
<dbReference type="Pfam" id="PF00510">
    <property type="entry name" value="COX3"/>
    <property type="match status" value="1"/>
</dbReference>
<evidence type="ECO:0000313" key="10">
    <source>
        <dbReference type="Proteomes" id="UP000055590"/>
    </source>
</evidence>
<dbReference type="PATRIC" id="fig|1391653.3.peg.3336"/>
<evidence type="ECO:0000256" key="5">
    <source>
        <dbReference type="ARBA" id="ARBA00023136"/>
    </source>
</evidence>
<keyword evidence="5 7" id="KW-0472">Membrane</keyword>
<reference evidence="9 10" key="1">
    <citation type="submission" date="2015-08" db="EMBL/GenBank/DDBJ databases">
        <authorList>
            <person name="Babu N.S."/>
            <person name="Beckwith C.J."/>
            <person name="Beseler K.G."/>
            <person name="Brison A."/>
            <person name="Carone J.V."/>
            <person name="Caskin T.P."/>
            <person name="Diamond M."/>
            <person name="Durham M.E."/>
            <person name="Foxe J.M."/>
            <person name="Go M."/>
            <person name="Henderson B.A."/>
            <person name="Jones I.B."/>
            <person name="McGettigan J.A."/>
            <person name="Micheletti S.J."/>
            <person name="Nasrallah M.E."/>
            <person name="Ortiz D."/>
            <person name="Piller C.R."/>
            <person name="Privatt S.R."/>
            <person name="Schneider S.L."/>
            <person name="Sharp S."/>
            <person name="Smith T.C."/>
            <person name="Stanton J.D."/>
            <person name="Ullery H.E."/>
            <person name="Wilson R.J."/>
            <person name="Serrano M.G."/>
            <person name="Buck G."/>
            <person name="Lee V."/>
            <person name="Wang Y."/>
            <person name="Carvalho R."/>
            <person name="Voegtly L."/>
            <person name="Shi R."/>
            <person name="Duckworth R."/>
            <person name="Johnson A."/>
            <person name="Loviza R."/>
            <person name="Walstead R."/>
            <person name="Shah Z."/>
            <person name="Kiflezghi M."/>
            <person name="Wade K."/>
            <person name="Ball S.L."/>
            <person name="Bradley K.W."/>
            <person name="Asai D.J."/>
            <person name="Bowman C.A."/>
            <person name="Russell D.A."/>
            <person name="Pope W.H."/>
            <person name="Jacobs-Sera D."/>
            <person name="Hendrix R.W."/>
            <person name="Hatfull G.F."/>
        </authorList>
    </citation>
    <scope>NUCLEOTIDE SEQUENCE [LARGE SCALE GENOMIC DNA]</scope>
    <source>
        <strain evidence="9 10">DSM 27710</strain>
    </source>
</reference>
<dbReference type="RefSeq" id="WP_240475373.1">
    <property type="nucleotide sequence ID" value="NZ_CP012332.1"/>
</dbReference>
<organism evidence="9 10">
    <name type="scientific">Vulgatibacter incomptus</name>
    <dbReference type="NCBI Taxonomy" id="1391653"/>
    <lineage>
        <taxon>Bacteria</taxon>
        <taxon>Pseudomonadati</taxon>
        <taxon>Myxococcota</taxon>
        <taxon>Myxococcia</taxon>
        <taxon>Myxococcales</taxon>
        <taxon>Cystobacterineae</taxon>
        <taxon>Vulgatibacteraceae</taxon>
        <taxon>Vulgatibacter</taxon>
    </lineage>
</organism>
<evidence type="ECO:0000256" key="3">
    <source>
        <dbReference type="ARBA" id="ARBA00022692"/>
    </source>
</evidence>
<dbReference type="EMBL" id="CP012332">
    <property type="protein sequence ID" value="AKU92805.1"/>
    <property type="molecule type" value="Genomic_DNA"/>
</dbReference>
<dbReference type="SUPFAM" id="SSF81452">
    <property type="entry name" value="Cytochrome c oxidase subunit III-like"/>
    <property type="match status" value="1"/>
</dbReference>